<organism evidence="2 3">
    <name type="scientific">Actinopolyspora righensis</name>
    <dbReference type="NCBI Taxonomy" id="995060"/>
    <lineage>
        <taxon>Bacteria</taxon>
        <taxon>Bacillati</taxon>
        <taxon>Actinomycetota</taxon>
        <taxon>Actinomycetes</taxon>
        <taxon>Actinopolysporales</taxon>
        <taxon>Actinopolysporaceae</taxon>
        <taxon>Actinopolyspora</taxon>
        <taxon>Actinopolyspora alba group</taxon>
    </lineage>
</organism>
<keyword evidence="3" id="KW-1185">Reference proteome</keyword>
<gene>
    <name evidence="2" type="ORF">SAMN04487904_106153</name>
</gene>
<proteinExistence type="predicted"/>
<evidence type="ECO:0000313" key="3">
    <source>
        <dbReference type="Proteomes" id="UP000199165"/>
    </source>
</evidence>
<feature type="compositionally biased region" description="Basic and acidic residues" evidence="1">
    <location>
        <begin position="67"/>
        <end position="77"/>
    </location>
</feature>
<evidence type="ECO:0000256" key="1">
    <source>
        <dbReference type="SAM" id="MobiDB-lite"/>
    </source>
</evidence>
<name>A0A1I7A977_9ACTN</name>
<reference evidence="3" key="1">
    <citation type="submission" date="2016-10" db="EMBL/GenBank/DDBJ databases">
        <authorList>
            <person name="Varghese N."/>
            <person name="Submissions S."/>
        </authorList>
    </citation>
    <scope>NUCLEOTIDE SEQUENCE [LARGE SCALE GENOMIC DNA]</scope>
    <source>
        <strain evidence="3">DSM 45501</strain>
    </source>
</reference>
<sequence>MTTATARSSPRIVRPSEVRAGPVPRWPVEPYERADPSNSPRETTRGKCRHVTPDNAPVASGSNPGANRKERGKPTAE</sequence>
<protein>
    <submittedName>
        <fullName evidence="2">Uncharacterized protein</fullName>
    </submittedName>
</protein>
<dbReference type="AlphaFoldDB" id="A0A1I7A977"/>
<dbReference type="STRING" id="995060.SAMN04487904_106153"/>
<evidence type="ECO:0000313" key="2">
    <source>
        <dbReference type="EMBL" id="SFT71483.1"/>
    </source>
</evidence>
<dbReference type="Proteomes" id="UP000199165">
    <property type="component" value="Unassembled WGS sequence"/>
</dbReference>
<dbReference type="EMBL" id="FPAT01000006">
    <property type="protein sequence ID" value="SFT71483.1"/>
    <property type="molecule type" value="Genomic_DNA"/>
</dbReference>
<accession>A0A1I7A977</accession>
<feature type="region of interest" description="Disordered" evidence="1">
    <location>
        <begin position="1"/>
        <end position="77"/>
    </location>
</feature>